<proteinExistence type="predicted"/>
<keyword evidence="3" id="KW-1185">Reference proteome</keyword>
<reference evidence="3" key="1">
    <citation type="submission" date="2018-09" db="EMBL/GenBank/DDBJ databases">
        <authorList>
            <person name="Zhu H."/>
        </authorList>
    </citation>
    <scope>NUCLEOTIDE SEQUENCE [LARGE SCALE GENOMIC DNA]</scope>
    <source>
        <strain evidence="3">K1R23-30</strain>
    </source>
</reference>
<gene>
    <name evidence="2" type="ORF">D3871_22055</name>
</gene>
<dbReference type="EMBL" id="QYUO01000002">
    <property type="protein sequence ID" value="RJF96030.1"/>
    <property type="molecule type" value="Genomic_DNA"/>
</dbReference>
<feature type="signal peptide" evidence="1">
    <location>
        <begin position="1"/>
        <end position="21"/>
    </location>
</feature>
<organism evidence="2 3">
    <name type="scientific">Noviherbaspirillum saxi</name>
    <dbReference type="NCBI Taxonomy" id="2320863"/>
    <lineage>
        <taxon>Bacteria</taxon>
        <taxon>Pseudomonadati</taxon>
        <taxon>Pseudomonadota</taxon>
        <taxon>Betaproteobacteria</taxon>
        <taxon>Burkholderiales</taxon>
        <taxon>Oxalobacteraceae</taxon>
        <taxon>Noviherbaspirillum</taxon>
    </lineage>
</organism>
<accession>A0A3A3G765</accession>
<evidence type="ECO:0000256" key="1">
    <source>
        <dbReference type="SAM" id="SignalP"/>
    </source>
</evidence>
<dbReference type="PROSITE" id="PS51257">
    <property type="entry name" value="PROKAR_LIPOPROTEIN"/>
    <property type="match status" value="1"/>
</dbReference>
<evidence type="ECO:0000313" key="2">
    <source>
        <dbReference type="EMBL" id="RJF96030.1"/>
    </source>
</evidence>
<sequence>MFGKMKLVSACSLALLLAACGGGDVNEVSASGAGTTTQLRPTVWTSEGRALNSCSFSPECSGNPYAPFFASAPAAPANGASVSGVVRIEVSGNEMANVELLPGSGYMPRYGVFNITGDKTRAWLDLDTTRLPNGPFSVRASAFNTPAGEAGALEIVAMSARTWNINNAAPPSGSFSASLTSAPAPGAVVSGVMRLEIYGSNIANAELLPASGYAPIYGTFNVSSDRRMAWLDFDTRSLPDGANSLRISAYNVTPGQPGASEIVAMPARQWNVQNGTPAGFIASVTMAPLHGEIVNGRVTLEVRGSGLKNVELLPANGYMPRLGVFSISDDKFATLNFDTTSLPNGVLNVRISAFNVRAGEPNATEIIAMPAREWIIRH</sequence>
<keyword evidence="1" id="KW-0732">Signal</keyword>
<comment type="caution">
    <text evidence="2">The sequence shown here is derived from an EMBL/GenBank/DDBJ whole genome shotgun (WGS) entry which is preliminary data.</text>
</comment>
<evidence type="ECO:0000313" key="3">
    <source>
        <dbReference type="Proteomes" id="UP000265955"/>
    </source>
</evidence>
<feature type="chain" id="PRO_5017176508" evidence="1">
    <location>
        <begin position="22"/>
        <end position="378"/>
    </location>
</feature>
<name>A0A3A3G765_9BURK</name>
<protein>
    <submittedName>
        <fullName evidence="2">Uncharacterized protein</fullName>
    </submittedName>
</protein>
<dbReference type="Proteomes" id="UP000265955">
    <property type="component" value="Unassembled WGS sequence"/>
</dbReference>
<dbReference type="AlphaFoldDB" id="A0A3A3G765"/>